<dbReference type="Gene3D" id="2.160.20.10">
    <property type="entry name" value="Single-stranded right-handed beta-helix, Pectin lyase-like"/>
    <property type="match status" value="1"/>
</dbReference>
<dbReference type="AlphaFoldDB" id="A0A5A7MU85"/>
<dbReference type="InterPro" id="IPR039513">
    <property type="entry name" value="PL-6"/>
</dbReference>
<accession>A0A5A7MU85</accession>
<gene>
    <name evidence="2" type="ORF">JCM17844_21420</name>
</gene>
<dbReference type="InterPro" id="IPR011050">
    <property type="entry name" value="Pectin_lyase_fold/virulence"/>
</dbReference>
<dbReference type="SMART" id="SM00710">
    <property type="entry name" value="PbH1"/>
    <property type="match status" value="6"/>
</dbReference>
<evidence type="ECO:0008006" key="4">
    <source>
        <dbReference type="Google" id="ProtNLM"/>
    </source>
</evidence>
<feature type="signal peptide" evidence="1">
    <location>
        <begin position="1"/>
        <end position="30"/>
    </location>
</feature>
<name>A0A5A7MU85_9PROT</name>
<dbReference type="EMBL" id="BKCL01000006">
    <property type="protein sequence ID" value="GEQ98505.1"/>
    <property type="molecule type" value="Genomic_DNA"/>
</dbReference>
<evidence type="ECO:0000256" key="1">
    <source>
        <dbReference type="SAM" id="SignalP"/>
    </source>
</evidence>
<protein>
    <recommendedName>
        <fullName evidence="4">Alginate lyase</fullName>
    </recommendedName>
</protein>
<evidence type="ECO:0000313" key="3">
    <source>
        <dbReference type="Proteomes" id="UP000322084"/>
    </source>
</evidence>
<dbReference type="SUPFAM" id="SSF51126">
    <property type="entry name" value="Pectin lyase-like"/>
    <property type="match status" value="2"/>
</dbReference>
<proteinExistence type="predicted"/>
<organism evidence="2 3">
    <name type="scientific">Iodidimonas gelatinilytica</name>
    <dbReference type="NCBI Taxonomy" id="1236966"/>
    <lineage>
        <taxon>Bacteria</taxon>
        <taxon>Pseudomonadati</taxon>
        <taxon>Pseudomonadota</taxon>
        <taxon>Alphaproteobacteria</taxon>
        <taxon>Iodidimonadales</taxon>
        <taxon>Iodidimonadaceae</taxon>
        <taxon>Iodidimonas</taxon>
    </lineage>
</organism>
<dbReference type="Pfam" id="PF14592">
    <property type="entry name" value="Chondroitinas_B"/>
    <property type="match status" value="1"/>
</dbReference>
<dbReference type="InterPro" id="IPR006626">
    <property type="entry name" value="PbH1"/>
</dbReference>
<sequence length="746" mass="80980">MGMSIFLSKSFTKAFIGALGYAIAVLPVSAANAENYRVTDQAAYKKAVKALQPGDTLILANGEWRDFEMVFEARGTKDQPITLRAETPGDVIITGRSNLRIGGAYLIVYGLTFKDGYSPGKEVVSFRRDSNTLAHHTRFTENAIIDFNKPDRTSNDQWVALFGKNNRVDHNYFAGKTNKGPTFAVRLNTEESRANNHRIDHNFFGHRPPLGGNGGETIRIGVSDYSRTRSDTLITRNYFERRNGEVEIISVKSEGNRISENVFYESRGAVVLRHGGQNTVSRNVFFGNGVSDTGGIRIINENQTVTGNYFEKLRGTKFLSALTIMNGVPNSAINRYHQVKNALVANNSFLDVASVGFAVGADEERSAPPLDSAFKNNLLVTDSDMPVSVFDDISGISFSENISNNAAFAPYGAVIQPEIDLVRAENGLLYPPQTGKFSSVGAPRDLVPVKRSETGPSWLEKPAQKIKDARVIDVSSGFELSQAVLQSLPGDSIVLSGATYDLEAPLVIDHALTLRGASSASVKAQLKSHGPSIFILKEGARLTLENLVLGATDNNKALLHAKAKNYRGAYSLAMTDIVVAAPAGEALPIPVLDTDAETFAEQITLDHFVIRDWGGPVLSLSGEGLAGWYLADDVTITNSVFENLGGPLVIFGREGRDESTFGPRFSLIGSTLTDVGQKDYALYLNAIDGLILRDNHIVRSGAVYIRRRVLGMPFSIADTVFQQSPKPQVFDEAGKAMDLVQNGAGK</sequence>
<dbReference type="Proteomes" id="UP000322084">
    <property type="component" value="Unassembled WGS sequence"/>
</dbReference>
<keyword evidence="1" id="KW-0732">Signal</keyword>
<dbReference type="CDD" id="cd14251">
    <property type="entry name" value="PL-6"/>
    <property type="match status" value="1"/>
</dbReference>
<feature type="chain" id="PRO_5022721640" description="Alginate lyase" evidence="1">
    <location>
        <begin position="31"/>
        <end position="746"/>
    </location>
</feature>
<comment type="caution">
    <text evidence="2">The sequence shown here is derived from an EMBL/GenBank/DDBJ whole genome shotgun (WGS) entry which is preliminary data.</text>
</comment>
<dbReference type="InterPro" id="IPR012334">
    <property type="entry name" value="Pectin_lyas_fold"/>
</dbReference>
<reference evidence="2 3" key="1">
    <citation type="submission" date="2019-09" db="EMBL/GenBank/DDBJ databases">
        <title>NBRP : Genome information of microbial organism related human and environment.</title>
        <authorList>
            <person name="Hattori M."/>
            <person name="Oshima K."/>
            <person name="Inaba H."/>
            <person name="Suda W."/>
            <person name="Sakamoto M."/>
            <person name="Iino T."/>
            <person name="Kitahara M."/>
            <person name="Oshida Y."/>
            <person name="Iida T."/>
            <person name="Kudo T."/>
            <person name="Itoh T."/>
            <person name="Ohkuma M."/>
        </authorList>
    </citation>
    <scope>NUCLEOTIDE SEQUENCE [LARGE SCALE GENOMIC DNA]</scope>
    <source>
        <strain evidence="2 3">Hi-2</strain>
    </source>
</reference>
<evidence type="ECO:0000313" key="2">
    <source>
        <dbReference type="EMBL" id="GEQ98505.1"/>
    </source>
</evidence>